<name>A0AAV1FQT1_XYRNO</name>
<evidence type="ECO:0000313" key="2">
    <source>
        <dbReference type="EMBL" id="CAJ1063326.1"/>
    </source>
</evidence>
<reference evidence="2" key="1">
    <citation type="submission" date="2023-08" db="EMBL/GenBank/DDBJ databases">
        <authorList>
            <person name="Alioto T."/>
            <person name="Alioto T."/>
            <person name="Gomez Garrido J."/>
        </authorList>
    </citation>
    <scope>NUCLEOTIDE SEQUENCE</scope>
</reference>
<accession>A0AAV1FQT1</accession>
<dbReference type="AlphaFoldDB" id="A0AAV1FQT1"/>
<dbReference type="EMBL" id="OY660872">
    <property type="protein sequence ID" value="CAJ1063326.1"/>
    <property type="molecule type" value="Genomic_DNA"/>
</dbReference>
<proteinExistence type="predicted"/>
<evidence type="ECO:0000256" key="1">
    <source>
        <dbReference type="SAM" id="MobiDB-lite"/>
    </source>
</evidence>
<sequence length="94" mass="10179">MRGMLKAGLAVGRQSGRRLLIRIRQAGNGLQALITELKTDHSESMIGCSEASPPLLLDENSSSQNEDMGKIMEWAADVELFNPNRGGKSECSGF</sequence>
<organism evidence="2 3">
    <name type="scientific">Xyrichtys novacula</name>
    <name type="common">Pearly razorfish</name>
    <name type="synonym">Hemipteronotus novacula</name>
    <dbReference type="NCBI Taxonomy" id="13765"/>
    <lineage>
        <taxon>Eukaryota</taxon>
        <taxon>Metazoa</taxon>
        <taxon>Chordata</taxon>
        <taxon>Craniata</taxon>
        <taxon>Vertebrata</taxon>
        <taxon>Euteleostomi</taxon>
        <taxon>Actinopterygii</taxon>
        <taxon>Neopterygii</taxon>
        <taxon>Teleostei</taxon>
        <taxon>Neoteleostei</taxon>
        <taxon>Acanthomorphata</taxon>
        <taxon>Eupercaria</taxon>
        <taxon>Labriformes</taxon>
        <taxon>Labridae</taxon>
        <taxon>Xyrichtys</taxon>
    </lineage>
</organism>
<dbReference type="Proteomes" id="UP001178508">
    <property type="component" value="Chromosome 9"/>
</dbReference>
<evidence type="ECO:0000313" key="3">
    <source>
        <dbReference type="Proteomes" id="UP001178508"/>
    </source>
</evidence>
<feature type="region of interest" description="Disordered" evidence="1">
    <location>
        <begin position="43"/>
        <end position="63"/>
    </location>
</feature>
<keyword evidence="3" id="KW-1185">Reference proteome</keyword>
<protein>
    <submittedName>
        <fullName evidence="2">Uncharacterized protein</fullName>
    </submittedName>
</protein>
<gene>
    <name evidence="2" type="ORF">XNOV1_A036238</name>
</gene>